<dbReference type="EMBL" id="JWSZ01000006">
    <property type="protein sequence ID" value="KIC58723.1"/>
    <property type="molecule type" value="Genomic_DNA"/>
</dbReference>
<name>A0A0B4DWV1_9MICO</name>
<dbReference type="AlphaFoldDB" id="A0A0B4DWV1"/>
<protein>
    <recommendedName>
        <fullName evidence="3">SbsA Ig-like domain-containing protein</fullName>
    </recommendedName>
</protein>
<dbReference type="Gene3D" id="2.130.10.120">
    <property type="entry name" value="Prolyl oligopeptidase, N-terminal domain"/>
    <property type="match status" value="1"/>
</dbReference>
<organism evidence="1 2">
    <name type="scientific">Microbacterium hominis</name>
    <dbReference type="NCBI Taxonomy" id="162426"/>
    <lineage>
        <taxon>Bacteria</taxon>
        <taxon>Bacillati</taxon>
        <taxon>Actinomycetota</taxon>
        <taxon>Actinomycetes</taxon>
        <taxon>Micrococcales</taxon>
        <taxon>Microbacteriaceae</taxon>
        <taxon>Microbacterium</taxon>
    </lineage>
</organism>
<evidence type="ECO:0000313" key="2">
    <source>
        <dbReference type="Proteomes" id="UP000031202"/>
    </source>
</evidence>
<sequence>MSTDRATRRERTRRRRARAFLAGFAIVVAALAVIGLAGAAVTVAQGPRVTNVSVDPDAAVSAAGSRLIITTTQSLAKVTPTQVTVSPAAPFTVDTSGRSVGIRFTQPLWDDTSYTVTIDGVSGIGGGPTASVSQSFTTPALQAFVLQRGDGGDRILRTGLAGQDPEPVYTNAHIEDFRATAGHLVMSTLDDDKKSHLVVTDLDGGNVRELALPGDGTVTDLQSADRGDLIGYTYTDATVGTPGAREARLFTASLASAQSDAQPTMIQRSGGESRVDDWRFVPGTDSILMLTYDGALTLISPSGGDPVTLGNAVSIDGIARGTTTAIVERVEGPAAIDLATAKQVDLPPTDKALGQTNKMVPMSNGDTLRVLAVVDGFTVRSTTVNVVDTAGQATPVFSVDPKDILIQSCVSPSGRYAAFLVAPDAVSNPYDGYKLPMPTHLRTHVVALTGAEAGTEVGALAGFDISWCQTPPRT</sequence>
<dbReference type="Proteomes" id="UP000031202">
    <property type="component" value="Unassembled WGS sequence"/>
</dbReference>
<accession>A0A0B4DWV1</accession>
<reference evidence="1 2" key="1">
    <citation type="submission" date="2014-12" db="EMBL/GenBank/DDBJ databases">
        <title>Genome sequencing of Microbacterium hominis TPW29.</title>
        <authorList>
            <person name="Tan P.W."/>
            <person name="Chan K.-G."/>
        </authorList>
    </citation>
    <scope>NUCLEOTIDE SEQUENCE [LARGE SCALE GENOMIC DNA]</scope>
    <source>
        <strain evidence="1 2">TPW29</strain>
    </source>
</reference>
<dbReference type="SUPFAM" id="SSF50993">
    <property type="entry name" value="Peptidase/esterase 'gauge' domain"/>
    <property type="match status" value="1"/>
</dbReference>
<proteinExistence type="predicted"/>
<dbReference type="SUPFAM" id="SSF82171">
    <property type="entry name" value="DPP6 N-terminal domain-like"/>
    <property type="match status" value="1"/>
</dbReference>
<comment type="caution">
    <text evidence="1">The sequence shown here is derived from an EMBL/GenBank/DDBJ whole genome shotgun (WGS) entry which is preliminary data.</text>
</comment>
<dbReference type="RefSeq" id="WP_039413852.1">
    <property type="nucleotide sequence ID" value="NZ_JWSZ01000006.1"/>
</dbReference>
<gene>
    <name evidence="1" type="ORF">RM52_05105</name>
</gene>
<evidence type="ECO:0008006" key="3">
    <source>
        <dbReference type="Google" id="ProtNLM"/>
    </source>
</evidence>
<evidence type="ECO:0000313" key="1">
    <source>
        <dbReference type="EMBL" id="KIC58723.1"/>
    </source>
</evidence>